<dbReference type="Proteomes" id="UP001231941">
    <property type="component" value="Unassembled WGS sequence"/>
</dbReference>
<evidence type="ECO:0000313" key="1">
    <source>
        <dbReference type="EMBL" id="MDP5276349.1"/>
    </source>
</evidence>
<name>A0ABT9J422_9BACL</name>
<organism evidence="1 2">
    <name type="scientific">Chengkuizengella axinellae</name>
    <dbReference type="NCBI Taxonomy" id="3064388"/>
    <lineage>
        <taxon>Bacteria</taxon>
        <taxon>Bacillati</taxon>
        <taxon>Bacillota</taxon>
        <taxon>Bacilli</taxon>
        <taxon>Bacillales</taxon>
        <taxon>Paenibacillaceae</taxon>
        <taxon>Chengkuizengella</taxon>
    </lineage>
</organism>
<gene>
    <name evidence="1" type="ORF">Q5Y73_19845</name>
</gene>
<proteinExistence type="predicted"/>
<accession>A0ABT9J422</accession>
<evidence type="ECO:0000313" key="2">
    <source>
        <dbReference type="Proteomes" id="UP001231941"/>
    </source>
</evidence>
<protein>
    <submittedName>
        <fullName evidence="1">Uncharacterized protein</fullName>
    </submittedName>
</protein>
<comment type="caution">
    <text evidence="1">The sequence shown here is derived from an EMBL/GenBank/DDBJ whole genome shotgun (WGS) entry which is preliminary data.</text>
</comment>
<sequence length="49" mass="5640">MLDQKYKNIDLEKLAILLDKDPDSFECFLQVIKTLEKGINPPLKKTAGY</sequence>
<reference evidence="1 2" key="1">
    <citation type="submission" date="2023-08" db="EMBL/GenBank/DDBJ databases">
        <authorList>
            <person name="Park J.-S."/>
        </authorList>
    </citation>
    <scope>NUCLEOTIDE SEQUENCE [LARGE SCALE GENOMIC DNA]</scope>
    <source>
        <strain evidence="1 2">2205SS18-9</strain>
    </source>
</reference>
<keyword evidence="2" id="KW-1185">Reference proteome</keyword>
<dbReference type="EMBL" id="JAVAMP010000013">
    <property type="protein sequence ID" value="MDP5276349.1"/>
    <property type="molecule type" value="Genomic_DNA"/>
</dbReference>
<dbReference type="RefSeq" id="WP_305993653.1">
    <property type="nucleotide sequence ID" value="NZ_JAVAMP010000013.1"/>
</dbReference>